<feature type="chain" id="PRO_5005213497" evidence="1">
    <location>
        <begin position="22"/>
        <end position="470"/>
    </location>
</feature>
<organism evidence="2 3">
    <name type="scientific">Pseudomyxococcus hansupus</name>
    <dbReference type="NCBI Taxonomy" id="1297742"/>
    <lineage>
        <taxon>Bacteria</taxon>
        <taxon>Pseudomonadati</taxon>
        <taxon>Myxococcota</taxon>
        <taxon>Myxococcia</taxon>
        <taxon>Myxococcales</taxon>
        <taxon>Cystobacterineae</taxon>
        <taxon>Myxococcaceae</taxon>
        <taxon>Pseudomyxococcus</taxon>
    </lineage>
</organism>
<reference evidence="2 3" key="1">
    <citation type="journal article" date="2016" name="PLoS ONE">
        <title>Complete Genome Sequence and Comparative Genomics of a Novel Myxobacterium Myxococcus hansupus.</title>
        <authorList>
            <person name="Sharma G."/>
            <person name="Narwani T."/>
            <person name="Subramanian S."/>
        </authorList>
    </citation>
    <scope>NUCLEOTIDE SEQUENCE [LARGE SCALE GENOMIC DNA]</scope>
    <source>
        <strain evidence="3">mixupus</strain>
    </source>
</reference>
<dbReference type="PATRIC" id="fig|1297742.4.peg.3248"/>
<sequence length="470" mass="49615">MRLRALPLLLWWLAMPMASTAATPEARVSWKPERIVLGRDAQVAIEVQVPSGAGSLHAAASSGTFVSDRVEGGSVRTFQWRPPPVRYPQVAVLLFWMDGASPGAPPWVTVARLPLLGQTELDVVTAAGANVDVEVAERRFGPVRANAQGKARVPVEVPPGVRRARVLATRDTLRTDATVPLDAPPESPLAVTLTARPLHAKDGGWLLVAGPAPLRADDVTLAPEGATVRMAPPLPAANTSGARTGTQRALTEDVLRYRVVPVPGATQVDVRVERPGKARAASAEARVARVSAPVSARDSEGGDAWQASYFLLAGGVVAGGSDAGPTGSVGVTVVTPLWRQRVAAELEVGARTSSDNTTVSGVGATRSQVLALPVLLSVRAELFRRAGFSLHGRAGGGPMPIHHYRSSELQAEVKESKLRGMGFLALQADYRFGRWSALAEARGAWAPVRTPWLDTQLGGFAVLLGARFQP</sequence>
<dbReference type="AlphaFoldDB" id="A0A0H4XE10"/>
<evidence type="ECO:0000256" key="1">
    <source>
        <dbReference type="SAM" id="SignalP"/>
    </source>
</evidence>
<dbReference type="OrthoDB" id="5380354at2"/>
<accession>A0A0H4XE10</accession>
<proteinExistence type="predicted"/>
<keyword evidence="1" id="KW-0732">Signal</keyword>
<evidence type="ECO:0000313" key="3">
    <source>
        <dbReference type="Proteomes" id="UP000009026"/>
    </source>
</evidence>
<keyword evidence="3" id="KW-1185">Reference proteome</keyword>
<evidence type="ECO:0000313" key="2">
    <source>
        <dbReference type="EMBL" id="AKQ66307.1"/>
    </source>
</evidence>
<dbReference type="KEGG" id="mym:A176_003219"/>
<dbReference type="Proteomes" id="UP000009026">
    <property type="component" value="Chromosome"/>
</dbReference>
<gene>
    <name evidence="2" type="ORF">A176_003219</name>
</gene>
<protein>
    <submittedName>
        <fullName evidence="2">Uncharacterized protein</fullName>
    </submittedName>
</protein>
<dbReference type="RefSeq" id="WP_002640077.1">
    <property type="nucleotide sequence ID" value="NZ_CP012109.1"/>
</dbReference>
<feature type="signal peptide" evidence="1">
    <location>
        <begin position="1"/>
        <end position="21"/>
    </location>
</feature>
<dbReference type="EMBL" id="CP012109">
    <property type="protein sequence ID" value="AKQ66307.1"/>
    <property type="molecule type" value="Genomic_DNA"/>
</dbReference>
<name>A0A0H4XE10_9BACT</name>